<dbReference type="InterPro" id="IPR050266">
    <property type="entry name" value="AB_hydrolase_sf"/>
</dbReference>
<keyword evidence="4" id="KW-1185">Reference proteome</keyword>
<dbReference type="Proteomes" id="UP000272474">
    <property type="component" value="Unassembled WGS sequence"/>
</dbReference>
<dbReference type="GO" id="GO:0016787">
    <property type="term" value="F:hydrolase activity"/>
    <property type="evidence" value="ECO:0007669"/>
    <property type="project" value="UniProtKB-KW"/>
</dbReference>
<feature type="domain" description="AB hydrolase-1" evidence="2">
    <location>
        <begin position="56"/>
        <end position="155"/>
    </location>
</feature>
<proteinExistence type="predicted"/>
<dbReference type="Pfam" id="PF00561">
    <property type="entry name" value="Abhydrolase_1"/>
    <property type="match status" value="1"/>
</dbReference>
<dbReference type="Gene3D" id="3.40.50.1820">
    <property type="entry name" value="alpha/beta hydrolase"/>
    <property type="match status" value="1"/>
</dbReference>
<evidence type="ECO:0000256" key="1">
    <source>
        <dbReference type="SAM" id="MobiDB-lite"/>
    </source>
</evidence>
<dbReference type="AlphaFoldDB" id="A0A3A9Z3W3"/>
<feature type="region of interest" description="Disordered" evidence="1">
    <location>
        <begin position="1"/>
        <end position="42"/>
    </location>
</feature>
<dbReference type="GO" id="GO:0016020">
    <property type="term" value="C:membrane"/>
    <property type="evidence" value="ECO:0007669"/>
    <property type="project" value="TreeGrafter"/>
</dbReference>
<evidence type="ECO:0000313" key="3">
    <source>
        <dbReference type="EMBL" id="RKN42930.1"/>
    </source>
</evidence>
<organism evidence="3 4">
    <name type="scientific">Streptomyces hoynatensis</name>
    <dbReference type="NCBI Taxonomy" id="1141874"/>
    <lineage>
        <taxon>Bacteria</taxon>
        <taxon>Bacillati</taxon>
        <taxon>Actinomycetota</taxon>
        <taxon>Actinomycetes</taxon>
        <taxon>Kitasatosporales</taxon>
        <taxon>Streptomycetaceae</taxon>
        <taxon>Streptomyces</taxon>
    </lineage>
</organism>
<accession>A0A3A9Z3W3</accession>
<dbReference type="PANTHER" id="PTHR43798">
    <property type="entry name" value="MONOACYLGLYCEROL LIPASE"/>
    <property type="match status" value="1"/>
</dbReference>
<comment type="caution">
    <text evidence="3">The sequence shown here is derived from an EMBL/GenBank/DDBJ whole genome shotgun (WGS) entry which is preliminary data.</text>
</comment>
<gene>
    <name evidence="3" type="ORF">D7294_10370</name>
</gene>
<evidence type="ECO:0000259" key="2">
    <source>
        <dbReference type="Pfam" id="PF00561"/>
    </source>
</evidence>
<dbReference type="InterPro" id="IPR000073">
    <property type="entry name" value="AB_hydrolase_1"/>
</dbReference>
<dbReference type="EMBL" id="RBAL01000005">
    <property type="protein sequence ID" value="RKN42930.1"/>
    <property type="molecule type" value="Genomic_DNA"/>
</dbReference>
<dbReference type="SUPFAM" id="SSF53474">
    <property type="entry name" value="alpha/beta-Hydrolases"/>
    <property type="match status" value="1"/>
</dbReference>
<keyword evidence="3" id="KW-0378">Hydrolase</keyword>
<sequence length="289" mass="30754">MKVPPSAAPRACPRMTPVTSGNSPGRRPGWRGEERSMPHARSNGHRIAYEVDGEGPLLLLHPGMFQTGAGWAAFGYTEILRKSHTVVAVDPLGLGASDAPGEPAAYALERRAESVLAVLDDLGADRAAVWGYSMGALTVLGLVRYAPERCERVVAGAWDPVEGFASAVRHELRLHRLPADTDPYGLLLQVAYADPGSAAVCEAASPAALRANYEAFSRDRGLDAALVASPLPTLLYCGTEDPWHEPMRETARRAGAEFLSLPGADHQAGWARSGEVLAGVLPFLAADRM</sequence>
<dbReference type="InterPro" id="IPR029058">
    <property type="entry name" value="AB_hydrolase_fold"/>
</dbReference>
<reference evidence="3 4" key="1">
    <citation type="journal article" date="2014" name="Int. J. Syst. Evol. Microbiol.">
        <title>Streptomyces hoynatensis sp. nov., isolated from deep marine sediment.</title>
        <authorList>
            <person name="Veyisoglu A."/>
            <person name="Sahin N."/>
        </authorList>
    </citation>
    <scope>NUCLEOTIDE SEQUENCE [LARGE SCALE GENOMIC DNA]</scope>
    <source>
        <strain evidence="3 4">KCTC 29097</strain>
    </source>
</reference>
<protein>
    <submittedName>
        <fullName evidence="3">Alpha/beta hydrolase</fullName>
    </submittedName>
</protein>
<name>A0A3A9Z3W3_9ACTN</name>
<dbReference type="PANTHER" id="PTHR43798:SF33">
    <property type="entry name" value="HYDROLASE, PUTATIVE (AFU_ORTHOLOGUE AFUA_2G14860)-RELATED"/>
    <property type="match status" value="1"/>
</dbReference>
<evidence type="ECO:0000313" key="4">
    <source>
        <dbReference type="Proteomes" id="UP000272474"/>
    </source>
</evidence>